<keyword evidence="8" id="KW-0325">Glycoprotein</keyword>
<keyword evidence="9" id="KW-0119">Carbohydrate metabolism</keyword>
<dbReference type="Pfam" id="PF22352">
    <property type="entry name" value="K319L-like_PKD"/>
    <property type="match status" value="1"/>
</dbReference>
<keyword evidence="7" id="KW-0472">Membrane</keyword>
<dbReference type="PANTHER" id="PTHR13460">
    <property type="match status" value="1"/>
</dbReference>
<comment type="subcellular location">
    <subcellularLocation>
        <location evidence="1">Endoplasmic reticulum membrane</location>
        <topology evidence="1">Single-pass type I membrane protein</topology>
    </subcellularLocation>
</comment>
<evidence type="ECO:0000256" key="3">
    <source>
        <dbReference type="ARBA" id="ARBA00022692"/>
    </source>
</evidence>
<name>A0ABU2G5N4_9EURY</name>
<evidence type="ECO:0000313" key="13">
    <source>
        <dbReference type="Proteomes" id="UP001254813"/>
    </source>
</evidence>
<dbReference type="InterPro" id="IPR013783">
    <property type="entry name" value="Ig-like_fold"/>
</dbReference>
<feature type="domain" description="PKD/Chitinase" evidence="11">
    <location>
        <begin position="1134"/>
        <end position="1224"/>
    </location>
</feature>
<dbReference type="SUPFAM" id="SSF49785">
    <property type="entry name" value="Galactose-binding domain-like"/>
    <property type="match status" value="1"/>
</dbReference>
<dbReference type="PANTHER" id="PTHR13460:SF0">
    <property type="entry name" value="MALECTIN"/>
    <property type="match status" value="1"/>
</dbReference>
<dbReference type="Gene3D" id="2.60.40.10">
    <property type="entry name" value="Immunoglobulins"/>
    <property type="match status" value="2"/>
</dbReference>
<keyword evidence="13" id="KW-1185">Reference proteome</keyword>
<protein>
    <submittedName>
        <fullName evidence="12">Malectin domain-containing carbohydrate-binding protein</fullName>
    </submittedName>
</protein>
<evidence type="ECO:0000256" key="6">
    <source>
        <dbReference type="ARBA" id="ARBA00022989"/>
    </source>
</evidence>
<feature type="region of interest" description="Disordered" evidence="10">
    <location>
        <begin position="1034"/>
        <end position="1060"/>
    </location>
</feature>
<evidence type="ECO:0000256" key="9">
    <source>
        <dbReference type="ARBA" id="ARBA00023277"/>
    </source>
</evidence>
<dbReference type="SMART" id="SM00089">
    <property type="entry name" value="PKD"/>
    <property type="match status" value="1"/>
</dbReference>
<dbReference type="EMBL" id="JAMQOQ010000004">
    <property type="protein sequence ID" value="MDS0295603.1"/>
    <property type="molecule type" value="Genomic_DNA"/>
</dbReference>
<feature type="region of interest" description="Disordered" evidence="10">
    <location>
        <begin position="692"/>
        <end position="723"/>
    </location>
</feature>
<evidence type="ECO:0000256" key="10">
    <source>
        <dbReference type="SAM" id="MobiDB-lite"/>
    </source>
</evidence>
<evidence type="ECO:0000256" key="2">
    <source>
        <dbReference type="ARBA" id="ARBA00009141"/>
    </source>
</evidence>
<dbReference type="InterPro" id="IPR022409">
    <property type="entry name" value="PKD/Chitinase_dom"/>
</dbReference>
<dbReference type="SUPFAM" id="SSF50952">
    <property type="entry name" value="Soluble quinoprotein glucose dehydrogenase"/>
    <property type="match status" value="1"/>
</dbReference>
<dbReference type="NCBIfam" id="NF012200">
    <property type="entry name" value="choice_anch_D"/>
    <property type="match status" value="1"/>
</dbReference>
<dbReference type="InterPro" id="IPR035986">
    <property type="entry name" value="PKD_dom_sf"/>
</dbReference>
<dbReference type="InterPro" id="IPR011042">
    <property type="entry name" value="6-blade_b-propeller_TolB-like"/>
</dbReference>
<evidence type="ECO:0000256" key="4">
    <source>
        <dbReference type="ARBA" id="ARBA00022729"/>
    </source>
</evidence>
<keyword evidence="5" id="KW-0256">Endoplasmic reticulum</keyword>
<dbReference type="RefSeq" id="WP_310929532.1">
    <property type="nucleotide sequence ID" value="NZ_JAMQOQ010000004.1"/>
</dbReference>
<dbReference type="NCBIfam" id="TIGR04207">
    <property type="entry name" value="halo_sig_pep"/>
    <property type="match status" value="1"/>
</dbReference>
<feature type="region of interest" description="Disordered" evidence="10">
    <location>
        <begin position="407"/>
        <end position="426"/>
    </location>
</feature>
<keyword evidence="6" id="KW-1133">Transmembrane helix</keyword>
<accession>A0ABU2G5N4</accession>
<sequence length="2279" mass="232658">MNEPETNRLTAVVLAVMMITSVFAGTFAFSGAVAAAPGEVLYRVNAGGGGVTGADAPEWSGDWQQYQTGNSQTYSTGDSVSLGPSVPSGTPAGVFQSEVYGDQQWTFSENIQAGQPYEVRLYFAEIYATSDEERLFDVAVEGEQVLNDYDIHADVGHDAGVMKSYTVTPSDGAIDVALTTVQDNAKISAVEIVSAGPEPNTLGGPSSVDFGSVLSGESETQTVAVTNLGGDDDASIAIDGVSVDGDDAFSAGSASQTTLAPGESAEIPVTFSPSSADSASATLSIAHSGSNDPLTVSLSGDGASAVDPDFTKSKLDGFSAGNPTAIDVGPDGRFYVSVQSGTVYVLDVERTGDDSYEVVGQFATDAIKQIPNHDDFGEYNAGENDRQITGLTVGGTAENPIVYVSSSDPSIDVGQDDDDTDTNSGTISRLTLSPGSDGVLQSSEVDHDVMVLGLPRSEENHATNGLDLSADGDTLYVAQGGNTNKGAPGDNFGHTPEFALSAAILEIDIAQIESDYQAKNLQSYDGSYPDLEFYYAIPTIQNDDGTDGDDLPFGGNDGINQAKIVEDGPVQVYSPGYRNPYDLVVTTSGQIYAADHGPNGGWGGQPADASGNIVADATSVTNHPNEDGSYSKSDELVKVDEGVYGGHAAPIRANPTGADIYDENGNLVFDITESNSPVPASMVNPVEADYIPPTSGSPDPGAPAGSANTMVDQNGDKVLFGPTGGTAEYTASNFGGAMQGDLLQVELGGSIKRIQLSADGETATNVETVFNTGSQPLGIATVGDDGPFPGVVLTANRGSGDVTIFEPVDYGTDGSGDGQQCTGADDASLDEDGDGYDNADELDAGTDPCSAASTPADFDGDGESNLNDPDDDNDGLDDTEDPFAVDPNNGLDTALPVQYDFSELGLFGESGQGWTGLMTNGQDYQELYDPTEMTVGGAAEVLTVEGVPNGDAYSDTNTQQYGFQFGVDAPDQPFTVETTVSSFPENPENYQSAGLFVGTGDQSNYVKLVAAADGGTGGVQFAKEVDDSFESQGVTSDSAVAGGSPTLRMTVDPTTDPVPNNGVEEFAVTAEYEIDGETTQVDTTAVPASWFDSSDGVAPAVGVISTSNGASAFPATWTDISVDYVNPPANAPPTADAGADVTVEEGQQVTLDGSGSSDPDGDALGYTWTQTAGSPSGLLDMSDGQQAPFIAPDVDGDAVFTFELSVSDGEDSATDTVNVTVEDTDTDGGDGTQTVAEFVAGEDGIVDNAEVQQAINWWATGAAVPGTDGATVDNAQIQQLVNVWATGASVTTPEEETTGSALVEITPDSGNIDQSTYGGDTFQVTNTGEKNITSVSFDLGTSSMPDMVFDPQGTAGDPTGEGLNIASDGGTGIITQPGTGEAFSQPHNGQNADDGYDVMTVEFDDFQSDETATFWVDNDPTSIKGATVGSQEAGPVSGLELARATVTVTYEDGTTQTTQLMGDGSVGGATAVVTGDEAPAPSVGAQGVSLDSSVLDDYHSGATVSQADQTVTVTGQPGETVTLVRVEGELALSNVPNGGYDVEDLEANNAVDVQYYTATLDSNGEATVPVTLTSSADDGDEAGYNYFVAAHGEASGDTGLASNVVVLKYDQDAGDGSDGQSGDVVFAVNAGGSEYTAVDGTVYEADTNFDGGSAFSTGSAGTPSTPEIGNTEDDPLYRTERYGDPFSYDIPVSESGTYEVTLQFAEIYQGVSSNDGDADQIGDRVFSANVEGGEVELDEYDLYADVGALNATEKTYTVEVTDGTLNIDFSASADNAKISAIKVTQTDGSSNGGSGSADFAVTANSGIDASTYGGGSLSIANTGDKQITSVTYDLSTAVLSDVVFDPEGTAGDSGSKGFSPDGGASATGLQGGSFAAPHDGQSGADGYDELTATFDDFDGGETFAFSVDIDPTSIKNAQGTGAAGSVSGLEMTGATVTVEYADGSTQTTALFGDGSDGGAEAAAKTDVAPAPALGVEGVSLDSSALDAQHGAATVSQADQTVTVSGPAGATVSLLHVEGQLELANQADGYELVDYEANTAENVDYQTVQLGTDGEATVDVSLTNTSSSGAEGGYNHFVAAVQDGDGDTGLTSNVVVLKYDESAGDDGSSGAQVLYRVNAGGDTVAAVDAGPEWVGATGAGSTYLASVGPDGGNYAAGADVTVDDTVPSSTPDAVFDTERYGEMTWEFAADAGQEVEVRLYFANSFPGTSDPGDRAFNVSVEGQQVLTQYDPVADVGHATGTMKSFTATEDGDGTVTVTFETGAAEKPEVRAIEILAEDDA</sequence>
<dbReference type="Pfam" id="PF11721">
    <property type="entry name" value="Malectin"/>
    <property type="match status" value="3"/>
</dbReference>
<dbReference type="InterPro" id="IPR054090">
    <property type="entry name" value="Cep192_Spd-2-like_dom"/>
</dbReference>
<evidence type="ECO:0000259" key="11">
    <source>
        <dbReference type="SMART" id="SM00089"/>
    </source>
</evidence>
<keyword evidence="4" id="KW-0732">Signal</keyword>
<dbReference type="InterPro" id="IPR026452">
    <property type="entry name" value="Surf_glycop_sig_pep"/>
</dbReference>
<comment type="similarity">
    <text evidence="2">Belongs to the malectin family.</text>
</comment>
<proteinExistence type="inferred from homology"/>
<comment type="caution">
    <text evidence="12">The sequence shown here is derived from an EMBL/GenBank/DDBJ whole genome shotgun (WGS) entry which is preliminary data.</text>
</comment>
<feature type="region of interest" description="Disordered" evidence="10">
    <location>
        <begin position="805"/>
        <end position="888"/>
    </location>
</feature>
<dbReference type="InterPro" id="IPR021720">
    <property type="entry name" value="Malectin_dom"/>
</dbReference>
<dbReference type="Gene3D" id="2.60.120.430">
    <property type="entry name" value="Galactose-binding lectin"/>
    <property type="match status" value="3"/>
</dbReference>
<reference evidence="12 13" key="1">
    <citation type="submission" date="2022-06" db="EMBL/GenBank/DDBJ databases">
        <title>Halogeometricum sp. a new haloarchaeum isolate from saline soil.</title>
        <authorList>
            <person name="Strakova D."/>
            <person name="Galisteo C."/>
            <person name="Sanchez-Porro C."/>
            <person name="Ventosa A."/>
        </authorList>
    </citation>
    <scope>NUCLEOTIDE SEQUENCE [LARGE SCALE GENOMIC DNA]</scope>
    <source>
        <strain evidence="13">S3BR25-2</strain>
    </source>
</reference>
<feature type="compositionally biased region" description="Acidic residues" evidence="10">
    <location>
        <begin position="827"/>
        <end position="844"/>
    </location>
</feature>
<organism evidence="12 13">
    <name type="scientific">Halogeometricum luteum</name>
    <dbReference type="NCBI Taxonomy" id="2950537"/>
    <lineage>
        <taxon>Archaea</taxon>
        <taxon>Methanobacteriati</taxon>
        <taxon>Methanobacteriota</taxon>
        <taxon>Stenosarchaea group</taxon>
        <taxon>Halobacteria</taxon>
        <taxon>Halobacteriales</taxon>
        <taxon>Haloferacaceae</taxon>
        <taxon>Halogeometricum</taxon>
    </lineage>
</organism>
<evidence type="ECO:0000256" key="7">
    <source>
        <dbReference type="ARBA" id="ARBA00023136"/>
    </source>
</evidence>
<dbReference type="Gene3D" id="2.120.10.30">
    <property type="entry name" value="TolB, C-terminal domain"/>
    <property type="match status" value="1"/>
</dbReference>
<dbReference type="Pfam" id="PF22073">
    <property type="entry name" value="Cep192_D4"/>
    <property type="match status" value="1"/>
</dbReference>
<feature type="compositionally biased region" description="Acidic residues" evidence="10">
    <location>
        <begin position="858"/>
        <end position="883"/>
    </location>
</feature>
<evidence type="ECO:0000256" key="5">
    <source>
        <dbReference type="ARBA" id="ARBA00022824"/>
    </source>
</evidence>
<dbReference type="InterPro" id="IPR039155">
    <property type="entry name" value="MLEC"/>
</dbReference>
<dbReference type="InterPro" id="IPR011041">
    <property type="entry name" value="Quinoprot_gluc/sorb_DH_b-prop"/>
</dbReference>
<evidence type="ECO:0000313" key="12">
    <source>
        <dbReference type="EMBL" id="MDS0295603.1"/>
    </source>
</evidence>
<evidence type="ECO:0000256" key="8">
    <source>
        <dbReference type="ARBA" id="ARBA00023180"/>
    </source>
</evidence>
<dbReference type="InterPro" id="IPR008979">
    <property type="entry name" value="Galactose-bd-like_sf"/>
</dbReference>
<dbReference type="Proteomes" id="UP001254813">
    <property type="component" value="Unassembled WGS sequence"/>
</dbReference>
<evidence type="ECO:0000256" key="1">
    <source>
        <dbReference type="ARBA" id="ARBA00004115"/>
    </source>
</evidence>
<gene>
    <name evidence="12" type="ORF">NDI79_15625</name>
</gene>
<keyword evidence="3" id="KW-0812">Transmembrane</keyword>
<feature type="region of interest" description="Disordered" evidence="10">
    <location>
        <begin position="1849"/>
        <end position="1889"/>
    </location>
</feature>
<dbReference type="SUPFAM" id="SSF49299">
    <property type="entry name" value="PKD domain"/>
    <property type="match status" value="1"/>
</dbReference>